<dbReference type="SFLD" id="SFLDG01386">
    <property type="entry name" value="main_SPASM_domain-containing"/>
    <property type="match status" value="1"/>
</dbReference>
<organism evidence="6 7">
    <name type="scientific">Thermacetogenium phaeum</name>
    <dbReference type="NCBI Taxonomy" id="85874"/>
    <lineage>
        <taxon>Bacteria</taxon>
        <taxon>Bacillati</taxon>
        <taxon>Bacillota</taxon>
        <taxon>Clostridia</taxon>
        <taxon>Thermoanaerobacterales</taxon>
        <taxon>Thermoanaerobacteraceae</taxon>
        <taxon>Thermacetogenium</taxon>
    </lineage>
</organism>
<dbReference type="PANTHER" id="PTHR43524">
    <property type="entry name" value="RADICAL SAM SUPERFAMILY PROTEIN"/>
    <property type="match status" value="1"/>
</dbReference>
<evidence type="ECO:0000313" key="6">
    <source>
        <dbReference type="EMBL" id="KUK36989.1"/>
    </source>
</evidence>
<dbReference type="GO" id="GO:0046872">
    <property type="term" value="F:metal ion binding"/>
    <property type="evidence" value="ECO:0007669"/>
    <property type="project" value="UniProtKB-KW"/>
</dbReference>
<feature type="domain" description="Radical SAM core" evidence="5">
    <location>
        <begin position="118"/>
        <end position="324"/>
    </location>
</feature>
<dbReference type="SFLD" id="SFLDS00029">
    <property type="entry name" value="Radical_SAM"/>
    <property type="match status" value="1"/>
</dbReference>
<dbReference type="GO" id="GO:0003824">
    <property type="term" value="F:catalytic activity"/>
    <property type="evidence" value="ECO:0007669"/>
    <property type="project" value="InterPro"/>
</dbReference>
<keyword evidence="4" id="KW-0411">Iron-sulfur</keyword>
<protein>
    <submittedName>
        <fullName evidence="6">Fe-S oxidoreductase</fullName>
    </submittedName>
</protein>
<evidence type="ECO:0000256" key="2">
    <source>
        <dbReference type="ARBA" id="ARBA00022723"/>
    </source>
</evidence>
<dbReference type="GO" id="GO:0051536">
    <property type="term" value="F:iron-sulfur cluster binding"/>
    <property type="evidence" value="ECO:0007669"/>
    <property type="project" value="UniProtKB-KW"/>
</dbReference>
<keyword evidence="1" id="KW-0949">S-adenosyl-L-methionine</keyword>
<dbReference type="OMA" id="QYMPIGR"/>
<evidence type="ECO:0000259" key="5">
    <source>
        <dbReference type="PROSITE" id="PS51918"/>
    </source>
</evidence>
<dbReference type="Gene3D" id="3.20.20.70">
    <property type="entry name" value="Aldolase class I"/>
    <property type="match status" value="1"/>
</dbReference>
<accession>A0A101FHA6</accession>
<evidence type="ECO:0000256" key="3">
    <source>
        <dbReference type="ARBA" id="ARBA00023004"/>
    </source>
</evidence>
<dbReference type="InterPro" id="IPR007197">
    <property type="entry name" value="rSAM"/>
</dbReference>
<dbReference type="PATRIC" id="fig|85874.4.peg.1426"/>
<dbReference type="AlphaFoldDB" id="A0A101FHA6"/>
<dbReference type="PROSITE" id="PS51918">
    <property type="entry name" value="RADICAL_SAM"/>
    <property type="match status" value="1"/>
</dbReference>
<reference evidence="7" key="1">
    <citation type="journal article" date="2015" name="MBio">
        <title>Genome-Resolved Metagenomic Analysis Reveals Roles for Candidate Phyla and Other Microbial Community Members in Biogeochemical Transformations in Oil Reservoirs.</title>
        <authorList>
            <person name="Hu P."/>
            <person name="Tom L."/>
            <person name="Singh A."/>
            <person name="Thomas B.C."/>
            <person name="Baker B.J."/>
            <person name="Piceno Y.M."/>
            <person name="Andersen G.L."/>
            <person name="Banfield J.F."/>
        </authorList>
    </citation>
    <scope>NUCLEOTIDE SEQUENCE [LARGE SCALE GENOMIC DNA]</scope>
</reference>
<dbReference type="CDD" id="cd01335">
    <property type="entry name" value="Radical_SAM"/>
    <property type="match status" value="1"/>
</dbReference>
<keyword evidence="3" id="KW-0408">Iron</keyword>
<dbReference type="SFLD" id="SFLDG01067">
    <property type="entry name" value="SPASM/twitch_domain_containing"/>
    <property type="match status" value="1"/>
</dbReference>
<evidence type="ECO:0000256" key="4">
    <source>
        <dbReference type="ARBA" id="ARBA00023014"/>
    </source>
</evidence>
<dbReference type="Pfam" id="PF04055">
    <property type="entry name" value="Radical_SAM"/>
    <property type="match status" value="1"/>
</dbReference>
<dbReference type="InterPro" id="IPR058240">
    <property type="entry name" value="rSAM_sf"/>
</dbReference>
<name>A0A101FHA6_9THEO</name>
<dbReference type="Proteomes" id="UP000053326">
    <property type="component" value="Unassembled WGS sequence"/>
</dbReference>
<dbReference type="InterPro" id="IPR023885">
    <property type="entry name" value="4Fe4S-binding_SPASM_dom"/>
</dbReference>
<evidence type="ECO:0000256" key="1">
    <source>
        <dbReference type="ARBA" id="ARBA00022691"/>
    </source>
</evidence>
<proteinExistence type="predicted"/>
<keyword evidence="2" id="KW-0479">Metal-binding</keyword>
<dbReference type="Pfam" id="PF13186">
    <property type="entry name" value="SPASM"/>
    <property type="match status" value="1"/>
</dbReference>
<sequence>MSGSVETTGSKLNFSFAKRYIGESVLRQLLNYLEGNPDTNIPRLFRILETIAPFPHYREMLRNVRNYYEQNPAIRTYFNSIFNEIDREVRNKLMCNFVINTMMLSASRRKQVEKEEGIHIPYTILIDPTSACNLKCAGCWAGEYAKHDQLEPELLDRILSEAKDLGIYAVVMSGGEPFVYPHLLDIAEKHNDMAFMIYTNGTRIDDRVADRLQLLGNIAPAISLEGWEEATDKRRGKGVFKKITEAMDRLKERGVVFGASITVTRHNVEEVTSDEFIDFLVDKGVRFLWSFHYIPIGRQPDLDLMILPEQRAYLVERVEEIRKSKPIAVADFWNDGRLTDGCIAGGKSYFHITARGDVEPCAFVHFAVDNIKEKSLKEVLNNPLFAEYQRRQPFSENLLRPCPIIDNPEALREMVAKSGARPTHPGADTVLSGEIGDFLDKRSAAWKEVADSIWAARKQN</sequence>
<dbReference type="PANTHER" id="PTHR43524:SF1">
    <property type="entry name" value="RADICAL SAM SUPERFAMILY PROTEIN"/>
    <property type="match status" value="1"/>
</dbReference>
<comment type="caution">
    <text evidence="6">The sequence shown here is derived from an EMBL/GenBank/DDBJ whole genome shotgun (WGS) entry which is preliminary data.</text>
</comment>
<dbReference type="SMART" id="SM00729">
    <property type="entry name" value="Elp3"/>
    <property type="match status" value="1"/>
</dbReference>
<gene>
    <name evidence="6" type="ORF">XD66_0295</name>
</gene>
<dbReference type="InterPro" id="IPR013785">
    <property type="entry name" value="Aldolase_TIM"/>
</dbReference>
<dbReference type="InterPro" id="IPR006638">
    <property type="entry name" value="Elp3/MiaA/NifB-like_rSAM"/>
</dbReference>
<dbReference type="CDD" id="cd21128">
    <property type="entry name" value="SPASM_rSAM"/>
    <property type="match status" value="1"/>
</dbReference>
<dbReference type="EMBL" id="LGFO01000020">
    <property type="protein sequence ID" value="KUK36989.1"/>
    <property type="molecule type" value="Genomic_DNA"/>
</dbReference>
<dbReference type="SUPFAM" id="SSF102114">
    <property type="entry name" value="Radical SAM enzymes"/>
    <property type="match status" value="1"/>
</dbReference>
<evidence type="ECO:0000313" key="7">
    <source>
        <dbReference type="Proteomes" id="UP000053326"/>
    </source>
</evidence>